<dbReference type="KEGG" id="mgik:GO620_000290"/>
<keyword evidence="10" id="KW-1185">Reference proteome</keyword>
<dbReference type="InterPro" id="IPR001054">
    <property type="entry name" value="A/G_cyclase"/>
</dbReference>
<evidence type="ECO:0000313" key="9">
    <source>
        <dbReference type="EMBL" id="QQL49925.1"/>
    </source>
</evidence>
<protein>
    <submittedName>
        <fullName evidence="9">Uncharacterized protein</fullName>
    </submittedName>
</protein>
<dbReference type="Pfam" id="PF00211">
    <property type="entry name" value="Guanylate_cyc"/>
    <property type="match status" value="1"/>
</dbReference>
<dbReference type="GO" id="GO:0004016">
    <property type="term" value="F:adenylate cyclase activity"/>
    <property type="evidence" value="ECO:0007669"/>
    <property type="project" value="UniProtKB-ARBA"/>
</dbReference>
<dbReference type="GO" id="GO:0035556">
    <property type="term" value="P:intracellular signal transduction"/>
    <property type="evidence" value="ECO:0007669"/>
    <property type="project" value="InterPro"/>
</dbReference>
<feature type="transmembrane region" description="Helical" evidence="8">
    <location>
        <begin position="308"/>
        <end position="330"/>
    </location>
</feature>
<dbReference type="GO" id="GO:0000166">
    <property type="term" value="F:nucleotide binding"/>
    <property type="evidence" value="ECO:0007669"/>
    <property type="project" value="UniProtKB-KW"/>
</dbReference>
<keyword evidence="4 8" id="KW-1133">Transmembrane helix</keyword>
<dbReference type="EMBL" id="CP066775">
    <property type="protein sequence ID" value="QQL49925.1"/>
    <property type="molecule type" value="Genomic_DNA"/>
</dbReference>
<keyword evidence="3" id="KW-0547">Nucleotide-binding</keyword>
<dbReference type="Gene3D" id="3.30.70.1230">
    <property type="entry name" value="Nucleotide cyclase"/>
    <property type="match status" value="1"/>
</dbReference>
<dbReference type="AlphaFoldDB" id="A0A6I4HWU1"/>
<evidence type="ECO:0000256" key="8">
    <source>
        <dbReference type="SAM" id="Phobius"/>
    </source>
</evidence>
<evidence type="ECO:0000256" key="2">
    <source>
        <dbReference type="ARBA" id="ARBA00022692"/>
    </source>
</evidence>
<evidence type="ECO:0000313" key="10">
    <source>
        <dbReference type="Proteomes" id="UP000429232"/>
    </source>
</evidence>
<dbReference type="PANTHER" id="PTHR11920">
    <property type="entry name" value="GUANYLYL CYCLASE"/>
    <property type="match status" value="1"/>
</dbReference>
<proteinExistence type="inferred from homology"/>
<keyword evidence="2 8" id="KW-0812">Transmembrane</keyword>
<dbReference type="GO" id="GO:0009190">
    <property type="term" value="P:cyclic nucleotide biosynthetic process"/>
    <property type="evidence" value="ECO:0007669"/>
    <property type="project" value="InterPro"/>
</dbReference>
<evidence type="ECO:0000256" key="6">
    <source>
        <dbReference type="ARBA" id="ARBA00023239"/>
    </source>
</evidence>
<feature type="transmembrane region" description="Helical" evidence="8">
    <location>
        <begin position="168"/>
        <end position="186"/>
    </location>
</feature>
<dbReference type="InterPro" id="IPR018297">
    <property type="entry name" value="A/G_cyclase_CS"/>
</dbReference>
<dbReference type="PROSITE" id="PS50125">
    <property type="entry name" value="GUANYLATE_CYCLASE_2"/>
    <property type="match status" value="1"/>
</dbReference>
<dbReference type="InterPro" id="IPR029787">
    <property type="entry name" value="Nucleotide_cyclase"/>
</dbReference>
<evidence type="ECO:0000256" key="3">
    <source>
        <dbReference type="ARBA" id="ARBA00022741"/>
    </source>
</evidence>
<evidence type="ECO:0000256" key="1">
    <source>
        <dbReference type="ARBA" id="ARBA00004370"/>
    </source>
</evidence>
<dbReference type="Proteomes" id="UP000429232">
    <property type="component" value="Chromosome"/>
</dbReference>
<evidence type="ECO:0000256" key="7">
    <source>
        <dbReference type="RuleBase" id="RU000405"/>
    </source>
</evidence>
<accession>A0A6I4HWU1</accession>
<feature type="transmembrane region" description="Helical" evidence="8">
    <location>
        <begin position="137"/>
        <end position="156"/>
    </location>
</feature>
<dbReference type="Gene3D" id="6.10.250.780">
    <property type="match status" value="1"/>
</dbReference>
<dbReference type="PANTHER" id="PTHR11920:SF335">
    <property type="entry name" value="GUANYLATE CYCLASE"/>
    <property type="match status" value="1"/>
</dbReference>
<keyword evidence="6 7" id="KW-0456">Lyase</keyword>
<feature type="transmembrane region" description="Helical" evidence="8">
    <location>
        <begin position="251"/>
        <end position="272"/>
    </location>
</feature>
<organism evidence="9 10">
    <name type="scientific">Mucilaginibacter ginkgonis</name>
    <dbReference type="NCBI Taxonomy" id="2682091"/>
    <lineage>
        <taxon>Bacteria</taxon>
        <taxon>Pseudomonadati</taxon>
        <taxon>Bacteroidota</taxon>
        <taxon>Sphingobacteriia</taxon>
        <taxon>Sphingobacteriales</taxon>
        <taxon>Sphingobacteriaceae</taxon>
        <taxon>Mucilaginibacter</taxon>
    </lineage>
</organism>
<keyword evidence="5 8" id="KW-0472">Membrane</keyword>
<dbReference type="CDD" id="cd07302">
    <property type="entry name" value="CHD"/>
    <property type="match status" value="1"/>
</dbReference>
<dbReference type="InterPro" id="IPR050401">
    <property type="entry name" value="Cyclic_nucleotide_synthase"/>
</dbReference>
<feature type="transmembrane region" description="Helical" evidence="8">
    <location>
        <begin position="228"/>
        <end position="245"/>
    </location>
</feature>
<evidence type="ECO:0000256" key="4">
    <source>
        <dbReference type="ARBA" id="ARBA00022989"/>
    </source>
</evidence>
<dbReference type="SMART" id="SM00044">
    <property type="entry name" value="CYCc"/>
    <property type="match status" value="1"/>
</dbReference>
<dbReference type="PROSITE" id="PS00452">
    <property type="entry name" value="GUANYLATE_CYCLASE_1"/>
    <property type="match status" value="1"/>
</dbReference>
<comment type="similarity">
    <text evidence="7">Belongs to the adenylyl cyclase class-4/guanylyl cyclase family.</text>
</comment>
<name>A0A6I4HWU1_9SPHI</name>
<dbReference type="RefSeq" id="WP_157523366.1">
    <property type="nucleotide sequence ID" value="NZ_CP066775.1"/>
</dbReference>
<reference evidence="9 10" key="1">
    <citation type="submission" date="2020-12" db="EMBL/GenBank/DDBJ databases">
        <title>HMF7856_wgs.fasta genome submission.</title>
        <authorList>
            <person name="Kang H."/>
            <person name="Kim H."/>
            <person name="Joh K."/>
        </authorList>
    </citation>
    <scope>NUCLEOTIDE SEQUENCE [LARGE SCALE GENOMIC DNA]</scope>
    <source>
        <strain evidence="9 10">HMF7856</strain>
    </source>
</reference>
<feature type="transmembrane region" description="Helical" evidence="8">
    <location>
        <begin position="284"/>
        <end position="302"/>
    </location>
</feature>
<sequence>MDLSIDITQFEKLKKSGTGWGRLHLKIDSSATSWPMAANILGMAASEIYVNGKLVKQNGFIAKNSNETSATNTTEIIALNLKPGVDNVIAVKLGYVGGIPYLSPNFTPLPTFTFTLNSYQNAIISQRSENSSAKNSLITIAIIIGVFLILATEHMINASLAQYKLVYFYYALFCVLFAISLLIWAFSPTMDNIRIFMWGVFSVSILFIIIYLFLILTVYALFDFQNRMIFYSLCIVGLGGIISEYYSEIAAYIFCSNIFPILCLIESARIAIWAVKHKKKDATLILTGISLCMVFNTWSVFLDQGTTLAVVVFNLSFLSFPIGMSFYLAFQMAQNNRTLKSTLIEVESLSAQTIAQEQEKQHILTNQKAMLEAEVMERTRELNQSLERSDSLLKNILPADIAEELKTSGGSEARLFDEVTVLFTDFVNFTTISEWLSPKELVNELHYCFKAFDEIMSRYGIEKIKTIGDAYLAVAGLPNPDSKHASNAINAAIEVAAFISKRKQQLGDKTFDVRIGVHSGSVVAGIVGVKKFAYDIWGDTVNTAARMEQNSEPGKINVSEKTYALVKDTFSFTYRGEIAAKNKGNLKMYFANGI</sequence>
<dbReference type="GO" id="GO:0016020">
    <property type="term" value="C:membrane"/>
    <property type="evidence" value="ECO:0007669"/>
    <property type="project" value="UniProtKB-SubCell"/>
</dbReference>
<dbReference type="SUPFAM" id="SSF55073">
    <property type="entry name" value="Nucleotide cyclase"/>
    <property type="match status" value="1"/>
</dbReference>
<evidence type="ECO:0000256" key="5">
    <source>
        <dbReference type="ARBA" id="ARBA00023136"/>
    </source>
</evidence>
<feature type="transmembrane region" description="Helical" evidence="8">
    <location>
        <begin position="198"/>
        <end position="221"/>
    </location>
</feature>
<comment type="subcellular location">
    <subcellularLocation>
        <location evidence="1">Membrane</location>
    </subcellularLocation>
</comment>
<gene>
    <name evidence="9" type="ORF">GO620_000290</name>
</gene>